<dbReference type="InterPro" id="IPR058790">
    <property type="entry name" value="BSH_CusB"/>
</dbReference>
<comment type="similarity">
    <text evidence="1">Belongs to the membrane fusion protein (MFP) (TC 8.A.1) family.</text>
</comment>
<evidence type="ECO:0000259" key="3">
    <source>
        <dbReference type="Pfam" id="PF19335"/>
    </source>
</evidence>
<evidence type="ECO:0000259" key="7">
    <source>
        <dbReference type="Pfam" id="PF25975"/>
    </source>
</evidence>
<dbReference type="Gene3D" id="6.10.140.730">
    <property type="match status" value="1"/>
</dbReference>
<dbReference type="GO" id="GO:0060003">
    <property type="term" value="P:copper ion export"/>
    <property type="evidence" value="ECO:0007669"/>
    <property type="project" value="TreeGrafter"/>
</dbReference>
<dbReference type="InterPro" id="IPR058792">
    <property type="entry name" value="Beta-barrel_RND_2"/>
</dbReference>
<dbReference type="InterPro" id="IPR021647">
    <property type="entry name" value="CusF_Ec"/>
</dbReference>
<dbReference type="FunFam" id="2.40.30.170:FF:000010">
    <property type="entry name" value="Efflux RND transporter periplasmic adaptor subunit"/>
    <property type="match status" value="1"/>
</dbReference>
<feature type="domain" description="Heavy metal binding" evidence="3">
    <location>
        <begin position="51"/>
        <end position="78"/>
    </location>
</feature>
<gene>
    <name evidence="8" type="ORF">MNBD_ALPHA04-1297</name>
</gene>
<dbReference type="Gene3D" id="2.40.50.100">
    <property type="match status" value="1"/>
</dbReference>
<evidence type="ECO:0000259" key="6">
    <source>
        <dbReference type="Pfam" id="PF25954"/>
    </source>
</evidence>
<feature type="domain" description="CzcB-like C-terminal circularly permuted SH3-like" evidence="7">
    <location>
        <begin position="333"/>
        <end position="393"/>
    </location>
</feature>
<feature type="domain" description="CusB-like barrel-sandwich hybrid" evidence="5">
    <location>
        <begin position="130"/>
        <end position="247"/>
    </location>
</feature>
<reference evidence="8" key="1">
    <citation type="submission" date="2018-06" db="EMBL/GenBank/DDBJ databases">
        <authorList>
            <person name="Zhirakovskaya E."/>
        </authorList>
    </citation>
    <scope>NUCLEOTIDE SEQUENCE</scope>
</reference>
<dbReference type="AlphaFoldDB" id="A0A3B0R994"/>
<sequence>MTFSSTQKTRWRALVLVSVILAAGAGYWFGSDGSSGSDVVQTSKSKGEILYYYDPMFPNQKFEKPGKSPFMDMQLVPKYAGSEGEDQTPGVSIDPAIIQNLGIRTAEAKVGKIESKLNVTGVIEFNERDVAIVQARSGGFVERTYRRAPDDVVSAGTPLADILVPDWDGAQAEYLALVRSGNKRFAAASRARMRLLGMPDSLIKRVARTRKPHSLYTVRSPIGGTIESLSVRQGMTLAEGQPLAQINGLGTVWLNAAIPEARASEIHVGQRAMAQLQSFPDLSFTGRVIAILPTAETDSRTLTARIELPNRGGKLRPGMFATVDLGDVGSPTIIVPSEAIIATGVRTLVMLANENGRYRPAEVKIGREGGGNTEILAGLSPGEKVIVSGQFLVDSEASLSGIKVRPISGESNNKKKPESGYKTIGTIEAIKKQSVTLSHGPVPALKWPAMTMDFRLAKPGLLRGFKKGDKVDFRFVQKEAGPTITSLKLREKNR</sequence>
<dbReference type="InterPro" id="IPR058791">
    <property type="entry name" value="3HB_CusB"/>
</dbReference>
<dbReference type="Pfam" id="PF25919">
    <property type="entry name" value="BSH_CusB"/>
    <property type="match status" value="1"/>
</dbReference>
<dbReference type="InterPro" id="IPR045800">
    <property type="entry name" value="HMBD"/>
</dbReference>
<dbReference type="Pfam" id="PF19335">
    <property type="entry name" value="HMBD"/>
    <property type="match status" value="1"/>
</dbReference>
<dbReference type="Pfam" id="PF25975">
    <property type="entry name" value="CzcB_C"/>
    <property type="match status" value="1"/>
</dbReference>
<dbReference type="SUPFAM" id="SSF111369">
    <property type="entry name" value="HlyD-like secretion proteins"/>
    <property type="match status" value="1"/>
</dbReference>
<dbReference type="Gene3D" id="2.40.50.320">
    <property type="entry name" value="Copper binding periplasmic protein CusF"/>
    <property type="match status" value="1"/>
</dbReference>
<keyword evidence="2" id="KW-0813">Transport</keyword>
<evidence type="ECO:0000259" key="4">
    <source>
        <dbReference type="Pfam" id="PF25869"/>
    </source>
</evidence>
<name>A0A3B0R994_9ZZZZ</name>
<dbReference type="Pfam" id="PF11604">
    <property type="entry name" value="CusF_Ec"/>
    <property type="match status" value="1"/>
</dbReference>
<dbReference type="InterPro" id="IPR058649">
    <property type="entry name" value="CzcB_C"/>
</dbReference>
<evidence type="ECO:0000256" key="2">
    <source>
        <dbReference type="ARBA" id="ARBA00022448"/>
    </source>
</evidence>
<feature type="domain" description="CusB-like beta-barrel" evidence="6">
    <location>
        <begin position="251"/>
        <end position="326"/>
    </location>
</feature>
<dbReference type="PANTHER" id="PTHR30097">
    <property type="entry name" value="CATION EFFLUX SYSTEM PROTEIN CUSB"/>
    <property type="match status" value="1"/>
</dbReference>
<dbReference type="GO" id="GO:0016020">
    <property type="term" value="C:membrane"/>
    <property type="evidence" value="ECO:0007669"/>
    <property type="project" value="InterPro"/>
</dbReference>
<dbReference type="Gene3D" id="2.40.420.20">
    <property type="match status" value="1"/>
</dbReference>
<dbReference type="PANTHER" id="PTHR30097:SF15">
    <property type="entry name" value="CATION EFFLUX SYSTEM PROTEIN CUSB"/>
    <property type="match status" value="1"/>
</dbReference>
<proteinExistence type="inferred from homology"/>
<dbReference type="Gene3D" id="2.40.30.170">
    <property type="match status" value="1"/>
</dbReference>
<dbReference type="Pfam" id="PF25869">
    <property type="entry name" value="3HB_CusB"/>
    <property type="match status" value="1"/>
</dbReference>
<dbReference type="InterPro" id="IPR042230">
    <property type="entry name" value="CusF_sf"/>
</dbReference>
<dbReference type="GO" id="GO:0046914">
    <property type="term" value="F:transition metal ion binding"/>
    <property type="evidence" value="ECO:0007669"/>
    <property type="project" value="TreeGrafter"/>
</dbReference>
<evidence type="ECO:0000313" key="8">
    <source>
        <dbReference type="EMBL" id="VAV88087.1"/>
    </source>
</evidence>
<dbReference type="InterPro" id="IPR006143">
    <property type="entry name" value="RND_pump_MFP"/>
</dbReference>
<accession>A0A3B0R994</accession>
<dbReference type="GO" id="GO:0030288">
    <property type="term" value="C:outer membrane-bounded periplasmic space"/>
    <property type="evidence" value="ECO:0007669"/>
    <property type="project" value="TreeGrafter"/>
</dbReference>
<dbReference type="InterPro" id="IPR051909">
    <property type="entry name" value="MFP_Cation_Efflux"/>
</dbReference>
<dbReference type="GO" id="GO:0015679">
    <property type="term" value="P:plasma membrane copper ion transport"/>
    <property type="evidence" value="ECO:0007669"/>
    <property type="project" value="TreeGrafter"/>
</dbReference>
<organism evidence="8">
    <name type="scientific">hydrothermal vent metagenome</name>
    <dbReference type="NCBI Taxonomy" id="652676"/>
    <lineage>
        <taxon>unclassified sequences</taxon>
        <taxon>metagenomes</taxon>
        <taxon>ecological metagenomes</taxon>
    </lineage>
</organism>
<dbReference type="GO" id="GO:0022857">
    <property type="term" value="F:transmembrane transporter activity"/>
    <property type="evidence" value="ECO:0007669"/>
    <property type="project" value="InterPro"/>
</dbReference>
<dbReference type="EMBL" id="UOEF01000035">
    <property type="protein sequence ID" value="VAV88087.1"/>
    <property type="molecule type" value="Genomic_DNA"/>
</dbReference>
<feature type="domain" description="CusB-like three alpha-helical bundle" evidence="4">
    <location>
        <begin position="166"/>
        <end position="213"/>
    </location>
</feature>
<evidence type="ECO:0000259" key="5">
    <source>
        <dbReference type="Pfam" id="PF25919"/>
    </source>
</evidence>
<evidence type="ECO:0000256" key="1">
    <source>
        <dbReference type="ARBA" id="ARBA00009477"/>
    </source>
</evidence>
<protein>
    <submittedName>
        <fullName evidence="8">Cobalt/zinc/cadmium efflux RND transporter, membrane fusion protein, CzcB family</fullName>
    </submittedName>
</protein>
<dbReference type="Pfam" id="PF25954">
    <property type="entry name" value="Beta-barrel_RND_2"/>
    <property type="match status" value="1"/>
</dbReference>
<dbReference type="NCBIfam" id="TIGR01730">
    <property type="entry name" value="RND_mfp"/>
    <property type="match status" value="1"/>
</dbReference>